<proteinExistence type="predicted"/>
<reference evidence="1 2" key="1">
    <citation type="journal article" date="2022" name="Hortic Res">
        <title>A haplotype resolved chromosomal level avocado genome allows analysis of novel avocado genes.</title>
        <authorList>
            <person name="Nath O."/>
            <person name="Fletcher S.J."/>
            <person name="Hayward A."/>
            <person name="Shaw L.M."/>
            <person name="Masouleh A.K."/>
            <person name="Furtado A."/>
            <person name="Henry R.J."/>
            <person name="Mitter N."/>
        </authorList>
    </citation>
    <scope>NUCLEOTIDE SEQUENCE [LARGE SCALE GENOMIC DNA]</scope>
    <source>
        <strain evidence="2">cv. Hass</strain>
    </source>
</reference>
<evidence type="ECO:0000313" key="2">
    <source>
        <dbReference type="Proteomes" id="UP001234297"/>
    </source>
</evidence>
<gene>
    <name evidence="1" type="ORF">MRB53_015144</name>
</gene>
<dbReference type="Proteomes" id="UP001234297">
    <property type="component" value="Chromosome 4"/>
</dbReference>
<dbReference type="EMBL" id="CM056812">
    <property type="protein sequence ID" value="KAJ8618958.1"/>
    <property type="molecule type" value="Genomic_DNA"/>
</dbReference>
<accession>A0ACC2KDG8</accession>
<evidence type="ECO:0000313" key="1">
    <source>
        <dbReference type="EMBL" id="KAJ8618958.1"/>
    </source>
</evidence>
<sequence length="142" mass="16531">MGISFQEDLPGWLWRMAAWRGTLKMPVPPPVPENSRRDLWWSEPSLEEEWEARKWLINSRRWRRPLHWSRNRRRSSSVHPQSYSKFGMAIFYGLSASLSQALMAGRLLRLRGSLPEFSRAGAAPASLRSPPPLRSPRQILLK</sequence>
<keyword evidence="2" id="KW-1185">Reference proteome</keyword>
<organism evidence="1 2">
    <name type="scientific">Persea americana</name>
    <name type="common">Avocado</name>
    <dbReference type="NCBI Taxonomy" id="3435"/>
    <lineage>
        <taxon>Eukaryota</taxon>
        <taxon>Viridiplantae</taxon>
        <taxon>Streptophyta</taxon>
        <taxon>Embryophyta</taxon>
        <taxon>Tracheophyta</taxon>
        <taxon>Spermatophyta</taxon>
        <taxon>Magnoliopsida</taxon>
        <taxon>Magnoliidae</taxon>
        <taxon>Laurales</taxon>
        <taxon>Lauraceae</taxon>
        <taxon>Persea</taxon>
    </lineage>
</organism>
<comment type="caution">
    <text evidence="1">The sequence shown here is derived from an EMBL/GenBank/DDBJ whole genome shotgun (WGS) entry which is preliminary data.</text>
</comment>
<protein>
    <submittedName>
        <fullName evidence="1">Uncharacterized protein</fullName>
    </submittedName>
</protein>
<name>A0ACC2KDG8_PERAE</name>